<accession>A0A0T5P1L6</accession>
<proteinExistence type="predicted"/>
<dbReference type="EMBL" id="LAXI01000029">
    <property type="protein sequence ID" value="KRS15031.1"/>
    <property type="molecule type" value="Genomic_DNA"/>
</dbReference>
<dbReference type="AlphaFoldDB" id="A0A0T5P1L6"/>
<protein>
    <submittedName>
        <fullName evidence="1">Uncharacterized protein</fullName>
    </submittedName>
</protein>
<dbReference type="Proteomes" id="UP000051401">
    <property type="component" value="Unassembled WGS sequence"/>
</dbReference>
<evidence type="ECO:0000313" key="4">
    <source>
        <dbReference type="Proteomes" id="UP000325785"/>
    </source>
</evidence>
<dbReference type="Proteomes" id="UP000325785">
    <property type="component" value="Chromosome"/>
</dbReference>
<dbReference type="PATRIC" id="fig|540747.5.peg.3568"/>
<gene>
    <name evidence="2" type="ORF">RIdsm_01138</name>
    <name evidence="1" type="ORF">XM52_26035</name>
</gene>
<dbReference type="EMBL" id="CP031598">
    <property type="protein sequence ID" value="QEW25352.1"/>
    <property type="molecule type" value="Genomic_DNA"/>
</dbReference>
<dbReference type="OrthoDB" id="8901155at2"/>
<dbReference type="STRING" id="540747.SAMN04488031_106239"/>
<dbReference type="KEGG" id="rid:RIdsm_01138"/>
<sequence length="102" mass="11259">MILLCGQSQSLTLEDAENFRAFDIQIAEHGPADPMENEGFAGMAEPAEEPGHYWIDAEKVVGLSAHADDPVWKGKFHDMLKAVEKYGYSDLSKGVIKAHVKE</sequence>
<organism evidence="1 3">
    <name type="scientific">Roseovarius indicus</name>
    <dbReference type="NCBI Taxonomy" id="540747"/>
    <lineage>
        <taxon>Bacteria</taxon>
        <taxon>Pseudomonadati</taxon>
        <taxon>Pseudomonadota</taxon>
        <taxon>Alphaproteobacteria</taxon>
        <taxon>Rhodobacterales</taxon>
        <taxon>Roseobacteraceae</taxon>
        <taxon>Roseovarius</taxon>
    </lineage>
</organism>
<dbReference type="RefSeq" id="WP_057821096.1">
    <property type="nucleotide sequence ID" value="NZ_CP031598.1"/>
</dbReference>
<reference evidence="2 4" key="2">
    <citation type="submission" date="2018-08" db="EMBL/GenBank/DDBJ databases">
        <title>Genetic Globetrotter - A new plasmid hitch-hiking vast phylogenetic and geographic distances.</title>
        <authorList>
            <person name="Vollmers J."/>
            <person name="Petersen J."/>
        </authorList>
    </citation>
    <scope>NUCLEOTIDE SEQUENCE [LARGE SCALE GENOMIC DNA]</scope>
    <source>
        <strain evidence="2 4">DSM 26383</strain>
    </source>
</reference>
<evidence type="ECO:0000313" key="3">
    <source>
        <dbReference type="Proteomes" id="UP000051401"/>
    </source>
</evidence>
<evidence type="ECO:0000313" key="1">
    <source>
        <dbReference type="EMBL" id="KRS15031.1"/>
    </source>
</evidence>
<evidence type="ECO:0000313" key="2">
    <source>
        <dbReference type="EMBL" id="QEW25352.1"/>
    </source>
</evidence>
<keyword evidence="3" id="KW-1185">Reference proteome</keyword>
<reference evidence="1 3" key="1">
    <citation type="submission" date="2015-04" db="EMBL/GenBank/DDBJ databases">
        <title>The draft genome sequence of Roseovarius indicus B108T.</title>
        <authorList>
            <person name="Li G."/>
            <person name="Lai Q."/>
            <person name="Shao Z."/>
            <person name="Yan P."/>
        </authorList>
    </citation>
    <scope>NUCLEOTIDE SEQUENCE [LARGE SCALE GENOMIC DNA]</scope>
    <source>
        <strain evidence="1 3">B108</strain>
    </source>
</reference>
<name>A0A0T5P1L6_9RHOB</name>